<dbReference type="AlphaFoldDB" id="A0A917H031"/>
<reference evidence="2" key="1">
    <citation type="journal article" date="2014" name="Int. J. Syst. Evol. Microbiol.">
        <title>Complete genome sequence of Corynebacterium casei LMG S-19264T (=DSM 44701T), isolated from a smear-ripened cheese.</title>
        <authorList>
            <consortium name="US DOE Joint Genome Institute (JGI-PGF)"/>
            <person name="Walter F."/>
            <person name="Albersmeier A."/>
            <person name="Kalinowski J."/>
            <person name="Ruckert C."/>
        </authorList>
    </citation>
    <scope>NUCLEOTIDE SEQUENCE</scope>
    <source>
        <strain evidence="2">CGMCC 1.12997</strain>
    </source>
</reference>
<gene>
    <name evidence="2" type="ORF">GCM10011585_00820</name>
</gene>
<dbReference type="InterPro" id="IPR012341">
    <property type="entry name" value="6hp_glycosidase-like_sf"/>
</dbReference>
<sequence>MNWLCMHRGERLLRKGWFIRQVSLLAGFFLVVSAARVIAQETYTADTALQTRYAAVHGRVGFLGGNATAGLEGWVYPLQIFRGLQLSFHFVGASSEIASAPLLRHIEYTPTTIERTYAGADFTVRETLFVPQNLPGAILTYVVDSKRPIQIAIRFVPVLDMMWPVATGGQEIHWLPDTNAYLLDEPTQRFHALLGSPDTVLHDDLINTNMPLTSEHVLRMTLGAAKTVHVFMAADTHGAKETHDLYERLISNAATLEVDATQQQRQRAENAMRIETPSAEVNKALAWSELALDQAWVCNPTLGCGLVAGYGPSRGLARRPQYAWFFAGDALTAMHALLLTGDFVRARDTLLFLMRYQDPHNGMMWHEMSQSASYVNWARDYPYMFPHVDITFQFIATLGEYASATGDTQFLKNHWSNIESAYQYCSSLIDPADGLPKVPVGKEGSDEQEHPREELALAVAWVRASEAYANIAELTGHADLVQLARVASLRASKAIPAHFWNGQRKFWSSGILKDGQPEEAMHLPPPASFLLLDPSQQKEVLDRIASPKFETPWGTRGVSSASKTFDPSSYATGSVWATSTATAAIELWQGDRPNEAWKVWSTLLPWLKLDAMGHIHETLSGSSFRPQIESVPEQTWSSSMFVASFLQGVLGEQLDAVQHRLTLEPNLPAEWSYLSVQRLHVGDTTMDVTIRCFEDRIELQVRSKGVPVELAFKPMLPAGAKFTMAQADQQRVMNAMQQGRERVSIPVLIKPDGETHVVSVAYQIIR</sequence>
<dbReference type="EMBL" id="BMGT01000001">
    <property type="protein sequence ID" value="GGG63157.1"/>
    <property type="molecule type" value="Genomic_DNA"/>
</dbReference>
<dbReference type="GO" id="GO:0005975">
    <property type="term" value="P:carbohydrate metabolic process"/>
    <property type="evidence" value="ECO:0007669"/>
    <property type="project" value="InterPro"/>
</dbReference>
<dbReference type="Pfam" id="PF22422">
    <property type="entry name" value="MGH1-like_GH"/>
    <property type="match status" value="1"/>
</dbReference>
<reference evidence="2" key="2">
    <citation type="submission" date="2020-09" db="EMBL/GenBank/DDBJ databases">
        <authorList>
            <person name="Sun Q."/>
            <person name="Zhou Y."/>
        </authorList>
    </citation>
    <scope>NUCLEOTIDE SEQUENCE</scope>
    <source>
        <strain evidence="2">CGMCC 1.12997</strain>
    </source>
</reference>
<evidence type="ECO:0000313" key="3">
    <source>
        <dbReference type="Proteomes" id="UP000647241"/>
    </source>
</evidence>
<keyword evidence="3" id="KW-1185">Reference proteome</keyword>
<dbReference type="InterPro" id="IPR008928">
    <property type="entry name" value="6-hairpin_glycosidase_sf"/>
</dbReference>
<accession>A0A917H031</accession>
<organism evidence="2 3">
    <name type="scientific">Edaphobacter dinghuensis</name>
    <dbReference type="NCBI Taxonomy" id="1560005"/>
    <lineage>
        <taxon>Bacteria</taxon>
        <taxon>Pseudomonadati</taxon>
        <taxon>Acidobacteriota</taxon>
        <taxon>Terriglobia</taxon>
        <taxon>Terriglobales</taxon>
        <taxon>Acidobacteriaceae</taxon>
        <taxon>Edaphobacter</taxon>
    </lineage>
</organism>
<dbReference type="Proteomes" id="UP000647241">
    <property type="component" value="Unassembled WGS sequence"/>
</dbReference>
<dbReference type="RefSeq" id="WP_188552210.1">
    <property type="nucleotide sequence ID" value="NZ_BMGT01000001.1"/>
</dbReference>
<protein>
    <recommendedName>
        <fullName evidence="1">Mannosylglycerate hydrolase MGH1-like glycoside hydrolase domain-containing protein</fullName>
    </recommendedName>
</protein>
<evidence type="ECO:0000259" key="1">
    <source>
        <dbReference type="Pfam" id="PF22422"/>
    </source>
</evidence>
<evidence type="ECO:0000313" key="2">
    <source>
        <dbReference type="EMBL" id="GGG63157.1"/>
    </source>
</evidence>
<proteinExistence type="predicted"/>
<feature type="domain" description="Mannosylglycerate hydrolase MGH1-like glycoside hydrolase" evidence="1">
    <location>
        <begin position="460"/>
        <end position="582"/>
    </location>
</feature>
<dbReference type="InterPro" id="IPR054491">
    <property type="entry name" value="MGH1-like_GH"/>
</dbReference>
<dbReference type="Gene3D" id="1.50.10.10">
    <property type="match status" value="1"/>
</dbReference>
<dbReference type="SUPFAM" id="SSF48208">
    <property type="entry name" value="Six-hairpin glycosidases"/>
    <property type="match status" value="1"/>
</dbReference>
<name>A0A917H031_9BACT</name>
<comment type="caution">
    <text evidence="2">The sequence shown here is derived from an EMBL/GenBank/DDBJ whole genome shotgun (WGS) entry which is preliminary data.</text>
</comment>